<protein>
    <recommendedName>
        <fullName evidence="5">Signal peptidase I</fullName>
        <ecNumber evidence="5">3.4.21.89</ecNumber>
    </recommendedName>
</protein>
<feature type="transmembrane region" description="Helical" evidence="7">
    <location>
        <begin position="36"/>
        <end position="62"/>
    </location>
</feature>
<reference evidence="9 10" key="1">
    <citation type="submission" date="2019-03" db="EMBL/GenBank/DDBJ databases">
        <title>Sequencing the genomes of 1000 actinobacteria strains.</title>
        <authorList>
            <person name="Klenk H.-P."/>
        </authorList>
    </citation>
    <scope>NUCLEOTIDE SEQUENCE [LARGE SCALE GENOMIC DNA]</scope>
    <source>
        <strain evidence="9 10">DSM 44969</strain>
    </source>
</reference>
<dbReference type="AlphaFoldDB" id="A0A4R1HSM0"/>
<dbReference type="NCBIfam" id="TIGR02228">
    <property type="entry name" value="sigpep_I_arch"/>
    <property type="match status" value="1"/>
</dbReference>
<sequence>MARTPEERAAARAAAGSDPVADGPAAPARPSVLRRFLAWLGSLVLLAAVALALAVAVVPAAVGGSALTIESPSMSPTFPVGTLVVIRPRPIDGIRIGDVVSFTDRDPATGATRTVTHRVIGVDPGPLFRTKGDANPSPDRTPVQATQVRGVEWYAIPFVGEWGSKVRSGPGLLLTAGAALLVVALMLLLPRRKA</sequence>
<feature type="domain" description="Peptidase S26" evidence="8">
    <location>
        <begin position="46"/>
        <end position="122"/>
    </location>
</feature>
<dbReference type="SUPFAM" id="SSF51306">
    <property type="entry name" value="LexA/Signal peptidase"/>
    <property type="match status" value="1"/>
</dbReference>
<keyword evidence="2 7" id="KW-0812">Transmembrane</keyword>
<keyword evidence="3 7" id="KW-1133">Transmembrane helix</keyword>
<proteinExistence type="predicted"/>
<evidence type="ECO:0000256" key="7">
    <source>
        <dbReference type="SAM" id="Phobius"/>
    </source>
</evidence>
<dbReference type="EC" id="3.4.21.89" evidence="5"/>
<evidence type="ECO:0000313" key="9">
    <source>
        <dbReference type="EMBL" id="TCK24263.1"/>
    </source>
</evidence>
<dbReference type="InterPro" id="IPR019533">
    <property type="entry name" value="Peptidase_S26"/>
</dbReference>
<feature type="transmembrane region" description="Helical" evidence="7">
    <location>
        <begin position="171"/>
        <end position="189"/>
    </location>
</feature>
<evidence type="ECO:0000313" key="10">
    <source>
        <dbReference type="Proteomes" id="UP000295560"/>
    </source>
</evidence>
<evidence type="ECO:0000256" key="1">
    <source>
        <dbReference type="ARBA" id="ARBA00004370"/>
    </source>
</evidence>
<keyword evidence="4 7" id="KW-0472">Membrane</keyword>
<gene>
    <name evidence="9" type="ORF">EV378_0034</name>
</gene>
<dbReference type="GO" id="GO:0006465">
    <property type="term" value="P:signal peptide processing"/>
    <property type="evidence" value="ECO:0007669"/>
    <property type="project" value="UniProtKB-UniRule"/>
</dbReference>
<dbReference type="GO" id="GO:0004252">
    <property type="term" value="F:serine-type endopeptidase activity"/>
    <property type="evidence" value="ECO:0007669"/>
    <property type="project" value="UniProtKB-UniRule"/>
</dbReference>
<evidence type="ECO:0000256" key="6">
    <source>
        <dbReference type="SAM" id="MobiDB-lite"/>
    </source>
</evidence>
<dbReference type="InterPro" id="IPR001733">
    <property type="entry name" value="Peptidase_S26B"/>
</dbReference>
<dbReference type="InterPro" id="IPR036286">
    <property type="entry name" value="LexA/Signal_pep-like_sf"/>
</dbReference>
<name>A0A4R1HSM0_PSEEN</name>
<feature type="compositionally biased region" description="Basic and acidic residues" evidence="6">
    <location>
        <begin position="1"/>
        <end position="10"/>
    </location>
</feature>
<evidence type="ECO:0000259" key="8">
    <source>
        <dbReference type="Pfam" id="PF10502"/>
    </source>
</evidence>
<dbReference type="CDD" id="cd06530">
    <property type="entry name" value="S26_SPase_I"/>
    <property type="match status" value="1"/>
</dbReference>
<dbReference type="Pfam" id="PF10502">
    <property type="entry name" value="Peptidase_S26"/>
    <property type="match status" value="1"/>
</dbReference>
<feature type="region of interest" description="Disordered" evidence="6">
    <location>
        <begin position="1"/>
        <end position="24"/>
    </location>
</feature>
<keyword evidence="10" id="KW-1185">Reference proteome</keyword>
<evidence type="ECO:0000256" key="2">
    <source>
        <dbReference type="ARBA" id="ARBA00022692"/>
    </source>
</evidence>
<comment type="caution">
    <text evidence="9">The sequence shown here is derived from an EMBL/GenBank/DDBJ whole genome shotgun (WGS) entry which is preliminary data.</text>
</comment>
<evidence type="ECO:0000256" key="3">
    <source>
        <dbReference type="ARBA" id="ARBA00022989"/>
    </source>
</evidence>
<accession>A0A4R1HSM0</accession>
<evidence type="ECO:0000256" key="5">
    <source>
        <dbReference type="NCBIfam" id="TIGR02228"/>
    </source>
</evidence>
<organism evidence="9 10">
    <name type="scientific">Pseudonocardia endophytica</name>
    <dbReference type="NCBI Taxonomy" id="401976"/>
    <lineage>
        <taxon>Bacteria</taxon>
        <taxon>Bacillati</taxon>
        <taxon>Actinomycetota</taxon>
        <taxon>Actinomycetes</taxon>
        <taxon>Pseudonocardiales</taxon>
        <taxon>Pseudonocardiaceae</taxon>
        <taxon>Pseudonocardia</taxon>
    </lineage>
</organism>
<dbReference type="GO" id="GO:0016020">
    <property type="term" value="C:membrane"/>
    <property type="evidence" value="ECO:0007669"/>
    <property type="project" value="UniProtKB-SubCell"/>
</dbReference>
<comment type="subcellular location">
    <subcellularLocation>
        <location evidence="1">Membrane</location>
    </subcellularLocation>
</comment>
<dbReference type="Proteomes" id="UP000295560">
    <property type="component" value="Unassembled WGS sequence"/>
</dbReference>
<evidence type="ECO:0000256" key="4">
    <source>
        <dbReference type="ARBA" id="ARBA00023136"/>
    </source>
</evidence>
<dbReference type="EMBL" id="SMFZ01000001">
    <property type="protein sequence ID" value="TCK24263.1"/>
    <property type="molecule type" value="Genomic_DNA"/>
</dbReference>
<dbReference type="GO" id="GO:0009003">
    <property type="term" value="F:signal peptidase activity"/>
    <property type="evidence" value="ECO:0007669"/>
    <property type="project" value="UniProtKB-EC"/>
</dbReference>